<comment type="similarity">
    <text evidence="5">Belongs to the group II decarboxylase family.</text>
</comment>
<dbReference type="SUPFAM" id="SSF53383">
    <property type="entry name" value="PLP-dependent transferases"/>
    <property type="match status" value="1"/>
</dbReference>
<proteinExistence type="inferred from homology"/>
<dbReference type="EMBL" id="PXWG01000025">
    <property type="protein sequence ID" value="PSJ28339.1"/>
    <property type="molecule type" value="Genomic_DNA"/>
</dbReference>
<dbReference type="GO" id="GO:0004058">
    <property type="term" value="F:aromatic-L-amino-acid decarboxylase activity"/>
    <property type="evidence" value="ECO:0007669"/>
    <property type="project" value="UniProtKB-ARBA"/>
</dbReference>
<comment type="caution">
    <text evidence="6">The sequence shown here is derived from an EMBL/GenBank/DDBJ whole genome shotgun (WGS) entry which is preliminary data.</text>
</comment>
<dbReference type="InterPro" id="IPR002129">
    <property type="entry name" value="PyrdxlP-dep_de-COase"/>
</dbReference>
<feature type="modified residue" description="N6-(pyridoxal phosphate)lysine" evidence="4">
    <location>
        <position position="280"/>
    </location>
</feature>
<dbReference type="InterPro" id="IPR050477">
    <property type="entry name" value="GrpII_AminoAcid_Decarb"/>
</dbReference>
<keyword evidence="6" id="KW-0808">Transferase</keyword>
<evidence type="ECO:0000313" key="6">
    <source>
        <dbReference type="EMBL" id="PSJ28339.1"/>
    </source>
</evidence>
<dbReference type="Gene3D" id="3.40.640.10">
    <property type="entry name" value="Type I PLP-dependent aspartate aminotransferase-like (Major domain)"/>
    <property type="match status" value="1"/>
</dbReference>
<dbReference type="InterPro" id="IPR015424">
    <property type="entry name" value="PyrdxlP-dep_Trfase"/>
</dbReference>
<keyword evidence="6" id="KW-0032">Aminotransferase</keyword>
<dbReference type="PANTHER" id="PTHR42735">
    <property type="match status" value="1"/>
</dbReference>
<evidence type="ECO:0000256" key="2">
    <source>
        <dbReference type="ARBA" id="ARBA00022898"/>
    </source>
</evidence>
<organism evidence="6 7">
    <name type="scientific">Streptosporangium nondiastaticum</name>
    <dbReference type="NCBI Taxonomy" id="35764"/>
    <lineage>
        <taxon>Bacteria</taxon>
        <taxon>Bacillati</taxon>
        <taxon>Actinomycetota</taxon>
        <taxon>Actinomycetes</taxon>
        <taxon>Streptosporangiales</taxon>
        <taxon>Streptosporangiaceae</taxon>
        <taxon>Streptosporangium</taxon>
    </lineage>
</organism>
<evidence type="ECO:0000256" key="3">
    <source>
        <dbReference type="ARBA" id="ARBA00023239"/>
    </source>
</evidence>
<dbReference type="GO" id="GO:0019752">
    <property type="term" value="P:carboxylic acid metabolic process"/>
    <property type="evidence" value="ECO:0007669"/>
    <property type="project" value="InterPro"/>
</dbReference>
<evidence type="ECO:0000256" key="5">
    <source>
        <dbReference type="RuleBase" id="RU000382"/>
    </source>
</evidence>
<sequence length="485" mass="52011">MELGYWLGRGAEAFRDWARTYDEFAAHPATAVDEAACEVAFEELLARLRGSYPFFHPCYAGQMLKPPHPVAVAGYAAAMLVNSNNHALDGGPATSVMEEEVVEQLAEMAGFEAHLGHLTSSGTQANLEALFVARESRPGAGVAVSSEAHYTHARMCHLLGVPVFTVPVDARGRMDMGELERLLSTGAAGTVVATTGTTALGAVDPLHRIVPLARRYGVRVHADAAYGGFFRLLTGGRTGGRPDGRADERADRRQAPFAPETADALRALARCDSVAIDPHKHGLQPYGCGAVLFGDPDVARFFRHDSPYTYFTSRRPHLGEISLECSRSGAAAAALWLTLKLLPLTPDGLGAVLAAGRRAAVRWAGLISDSPCLEPYQPPELDIVTYYPAVPGSSPPRLSRVGVASKEVMHQGMNAKEDPVFLSVARVTADAFTARHAGAVADSDHTHVLRSVLMKPESEPYLDRLHQRVGRLAKTSWPAARGSGR</sequence>
<accession>A0A9X7JR27</accession>
<dbReference type="GO" id="GO:0030170">
    <property type="term" value="F:pyridoxal phosphate binding"/>
    <property type="evidence" value="ECO:0007669"/>
    <property type="project" value="InterPro"/>
</dbReference>
<dbReference type="InterPro" id="IPR015421">
    <property type="entry name" value="PyrdxlP-dep_Trfase_major"/>
</dbReference>
<name>A0A9X7JR27_9ACTN</name>
<dbReference type="RefSeq" id="WP_106676068.1">
    <property type="nucleotide sequence ID" value="NZ_PXWG01000025.1"/>
</dbReference>
<gene>
    <name evidence="6" type="ORF">B7P34_13115</name>
</gene>
<evidence type="ECO:0000256" key="4">
    <source>
        <dbReference type="PIRSR" id="PIRSR602129-50"/>
    </source>
</evidence>
<evidence type="ECO:0000256" key="1">
    <source>
        <dbReference type="ARBA" id="ARBA00001933"/>
    </source>
</evidence>
<dbReference type="AlphaFoldDB" id="A0A9X7JR27"/>
<comment type="cofactor">
    <cofactor evidence="1 4 5">
        <name>pyridoxal 5'-phosphate</name>
        <dbReference type="ChEBI" id="CHEBI:597326"/>
    </cofactor>
</comment>
<keyword evidence="7" id="KW-1185">Reference proteome</keyword>
<dbReference type="PANTHER" id="PTHR42735:SF4">
    <property type="entry name" value="PYRIDOXAL PHOSPHATE-DEPENDENT DECARBOXYLASE FAMILY PROTEIN"/>
    <property type="match status" value="1"/>
</dbReference>
<dbReference type="Proteomes" id="UP000242427">
    <property type="component" value="Unassembled WGS sequence"/>
</dbReference>
<reference evidence="6 7" key="1">
    <citation type="submission" date="2018-03" db="EMBL/GenBank/DDBJ databases">
        <title>Chitinolytic properties of Streptosporangium nondiastaticum TBG75A20.</title>
        <authorList>
            <person name="Gayathri V."/>
            <person name="Shiburaj S."/>
        </authorList>
    </citation>
    <scope>NUCLEOTIDE SEQUENCE [LARGE SCALE GENOMIC DNA]</scope>
    <source>
        <strain evidence="6 7">TBG75A20</strain>
    </source>
</reference>
<keyword evidence="2 4" id="KW-0663">Pyridoxal phosphate</keyword>
<evidence type="ECO:0000313" key="7">
    <source>
        <dbReference type="Proteomes" id="UP000242427"/>
    </source>
</evidence>
<keyword evidence="3 5" id="KW-0456">Lyase</keyword>
<dbReference type="OrthoDB" id="3335676at2"/>
<protein>
    <submittedName>
        <fullName evidence="6">Aspartate aminotransferase family protein</fullName>
    </submittedName>
</protein>
<dbReference type="Pfam" id="PF00282">
    <property type="entry name" value="Pyridoxal_deC"/>
    <property type="match status" value="1"/>
</dbReference>
<dbReference type="GO" id="GO:0008483">
    <property type="term" value="F:transaminase activity"/>
    <property type="evidence" value="ECO:0007669"/>
    <property type="project" value="UniProtKB-KW"/>
</dbReference>